<proteinExistence type="predicted"/>
<organism evidence="2">
    <name type="scientific">marine sediment metagenome</name>
    <dbReference type="NCBI Taxonomy" id="412755"/>
    <lineage>
        <taxon>unclassified sequences</taxon>
        <taxon>metagenomes</taxon>
        <taxon>ecological metagenomes</taxon>
    </lineage>
</organism>
<feature type="region of interest" description="Disordered" evidence="1">
    <location>
        <begin position="1"/>
        <end position="35"/>
    </location>
</feature>
<sequence length="94" mass="10755">MGVRELGGPSQEAQNRRGTRFSRCQMMPGKGKAKKRPCGCGCGILFAGPKNKKFLRPTHRWRHRDKGRREAHKRLMGLVSRVEELIGEIRGREK</sequence>
<dbReference type="EMBL" id="LAZR01000332">
    <property type="protein sequence ID" value="KKN74102.1"/>
    <property type="molecule type" value="Genomic_DNA"/>
</dbReference>
<name>A0A0F9TGS3_9ZZZZ</name>
<evidence type="ECO:0000256" key="1">
    <source>
        <dbReference type="SAM" id="MobiDB-lite"/>
    </source>
</evidence>
<comment type="caution">
    <text evidence="2">The sequence shown here is derived from an EMBL/GenBank/DDBJ whole genome shotgun (WGS) entry which is preliminary data.</text>
</comment>
<protein>
    <submittedName>
        <fullName evidence="2">Uncharacterized protein</fullName>
    </submittedName>
</protein>
<evidence type="ECO:0000313" key="2">
    <source>
        <dbReference type="EMBL" id="KKN74102.1"/>
    </source>
</evidence>
<dbReference type="AlphaFoldDB" id="A0A0F9TGS3"/>
<accession>A0A0F9TGS3</accession>
<gene>
    <name evidence="2" type="ORF">LCGC14_0394420</name>
</gene>
<reference evidence="2" key="1">
    <citation type="journal article" date="2015" name="Nature">
        <title>Complex archaea that bridge the gap between prokaryotes and eukaryotes.</title>
        <authorList>
            <person name="Spang A."/>
            <person name="Saw J.H."/>
            <person name="Jorgensen S.L."/>
            <person name="Zaremba-Niedzwiedzka K."/>
            <person name="Martijn J."/>
            <person name="Lind A.E."/>
            <person name="van Eijk R."/>
            <person name="Schleper C."/>
            <person name="Guy L."/>
            <person name="Ettema T.J."/>
        </authorList>
    </citation>
    <scope>NUCLEOTIDE SEQUENCE</scope>
</reference>